<comment type="caution">
    <text evidence="2">The sequence shown here is derived from an EMBL/GenBank/DDBJ whole genome shotgun (WGS) entry which is preliminary data.</text>
</comment>
<sequence>MNEKNVTTSVREGEDFDREAIQSFLLKYLDWWPDEPLEVTQFSAGYSNLTYLLRSGGVEAVMRRPPLGPLPPRAHDMKREFSLLDKLYTVFPYVPETYVLCDDESLIGVPFYVMERKNGLVFDGKFPQGFTVTEEKCKQISYAAVDTLVQLHQIDYREAGLENFGRPEGFVERQVHNWIKRYERSKTHNIPYFEVLGKWFVENIPSSHNATIIHNDYKLNNMMFSEQNVGKVEAVFDWELATIADPLFDLAAALGYWTQPNDWESVKECLPSLSTSAGFITRDEYIHRYSLKTGQDIPPLHFYMAFTYFKIAVVTQQIYYRWFHGQTNDSRFATLDHSVRSLMEYANEIITTKKF</sequence>
<dbReference type="Proteomes" id="UP000602076">
    <property type="component" value="Unassembled WGS sequence"/>
</dbReference>
<dbReference type="InterPro" id="IPR002575">
    <property type="entry name" value="Aminoglycoside_PTrfase"/>
</dbReference>
<dbReference type="CDD" id="cd05154">
    <property type="entry name" value="ACAD10_11_N-like"/>
    <property type="match status" value="1"/>
</dbReference>
<dbReference type="InterPro" id="IPR052898">
    <property type="entry name" value="ACAD10-like"/>
</dbReference>
<dbReference type="InterPro" id="IPR041726">
    <property type="entry name" value="ACAD10_11_N"/>
</dbReference>
<dbReference type="PANTHER" id="PTHR47829:SF1">
    <property type="entry name" value="HAD FAMILY PHOSPHATASE"/>
    <property type="match status" value="1"/>
</dbReference>
<proteinExistence type="predicted"/>
<name>A0A927CV49_9BACI</name>
<protein>
    <submittedName>
        <fullName evidence="2">Phosphotransferase family protein</fullName>
    </submittedName>
</protein>
<dbReference type="AlphaFoldDB" id="A0A927CV49"/>
<organism evidence="2 3">
    <name type="scientific">Peribacillus faecalis</name>
    <dbReference type="NCBI Taxonomy" id="2772559"/>
    <lineage>
        <taxon>Bacteria</taxon>
        <taxon>Bacillati</taxon>
        <taxon>Bacillota</taxon>
        <taxon>Bacilli</taxon>
        <taxon>Bacillales</taxon>
        <taxon>Bacillaceae</taxon>
        <taxon>Peribacillus</taxon>
    </lineage>
</organism>
<dbReference type="InterPro" id="IPR011009">
    <property type="entry name" value="Kinase-like_dom_sf"/>
</dbReference>
<dbReference type="EMBL" id="JACXSI010000005">
    <property type="protein sequence ID" value="MBD3107307.1"/>
    <property type="molecule type" value="Genomic_DNA"/>
</dbReference>
<dbReference type="Gene3D" id="3.90.1200.10">
    <property type="match status" value="1"/>
</dbReference>
<dbReference type="Gene3D" id="3.30.200.20">
    <property type="entry name" value="Phosphorylase Kinase, domain 1"/>
    <property type="match status" value="1"/>
</dbReference>
<gene>
    <name evidence="2" type="ORF">IEO70_02930</name>
</gene>
<evidence type="ECO:0000313" key="3">
    <source>
        <dbReference type="Proteomes" id="UP000602076"/>
    </source>
</evidence>
<keyword evidence="3" id="KW-1185">Reference proteome</keyword>
<dbReference type="SUPFAM" id="SSF56112">
    <property type="entry name" value="Protein kinase-like (PK-like)"/>
    <property type="match status" value="1"/>
</dbReference>
<dbReference type="Pfam" id="PF01636">
    <property type="entry name" value="APH"/>
    <property type="match status" value="1"/>
</dbReference>
<feature type="domain" description="Aminoglycoside phosphotransferase" evidence="1">
    <location>
        <begin position="38"/>
        <end position="262"/>
    </location>
</feature>
<accession>A0A927CV49</accession>
<evidence type="ECO:0000259" key="1">
    <source>
        <dbReference type="Pfam" id="PF01636"/>
    </source>
</evidence>
<reference evidence="2" key="1">
    <citation type="submission" date="2020-09" db="EMBL/GenBank/DDBJ databases">
        <title>Bacillus faecalis sp. nov., a moderately halophilic bacterium isolated from cow faeces.</title>
        <authorList>
            <person name="Jiang L."/>
            <person name="Lee J."/>
        </authorList>
    </citation>
    <scope>NUCLEOTIDE SEQUENCE</scope>
    <source>
        <strain evidence="2">AGMB 02131</strain>
    </source>
</reference>
<evidence type="ECO:0000313" key="2">
    <source>
        <dbReference type="EMBL" id="MBD3107307.1"/>
    </source>
</evidence>
<dbReference type="PANTHER" id="PTHR47829">
    <property type="entry name" value="HYDROLASE, PUTATIVE (AFU_ORTHOLOGUE AFUA_1G12880)-RELATED"/>
    <property type="match status" value="1"/>
</dbReference>